<reference evidence="3" key="1">
    <citation type="submission" date="2022-10" db="EMBL/GenBank/DDBJ databases">
        <title>Genome assembly of Pristionchus species.</title>
        <authorList>
            <person name="Yoshida K."/>
            <person name="Sommer R.J."/>
        </authorList>
    </citation>
    <scope>NUCLEOTIDE SEQUENCE [LARGE SCALE GENOMIC DNA]</scope>
    <source>
        <strain evidence="3">RS5460</strain>
    </source>
</reference>
<feature type="chain" id="PRO_5043039453" description="Secreted protein" evidence="1">
    <location>
        <begin position="19"/>
        <end position="106"/>
    </location>
</feature>
<comment type="caution">
    <text evidence="2">The sequence shown here is derived from an EMBL/GenBank/DDBJ whole genome shotgun (WGS) entry which is preliminary data.</text>
</comment>
<organism evidence="2 3">
    <name type="scientific">Pristionchus mayeri</name>
    <dbReference type="NCBI Taxonomy" id="1317129"/>
    <lineage>
        <taxon>Eukaryota</taxon>
        <taxon>Metazoa</taxon>
        <taxon>Ecdysozoa</taxon>
        <taxon>Nematoda</taxon>
        <taxon>Chromadorea</taxon>
        <taxon>Rhabditida</taxon>
        <taxon>Rhabditina</taxon>
        <taxon>Diplogasteromorpha</taxon>
        <taxon>Diplogasteroidea</taxon>
        <taxon>Neodiplogasteridae</taxon>
        <taxon>Pristionchus</taxon>
    </lineage>
</organism>
<evidence type="ECO:0000313" key="2">
    <source>
        <dbReference type="EMBL" id="GMR44986.1"/>
    </source>
</evidence>
<sequence length="106" mass="11851">MLLAIVFFVLFICIPAQTAPCNLRNTTDQTSVHEATDFMVIKDKMDDAPMQSPVARGPIDLLVDGVVGMFKAVRDEFSKQSEKYNSMTTEEYVKTLLYASSRACYA</sequence>
<accession>A0AAN5HYB4</accession>
<evidence type="ECO:0000256" key="1">
    <source>
        <dbReference type="SAM" id="SignalP"/>
    </source>
</evidence>
<keyword evidence="1" id="KW-0732">Signal</keyword>
<dbReference type="AlphaFoldDB" id="A0AAN5HYB4"/>
<gene>
    <name evidence="2" type="ORF">PMAYCL1PPCAC_15181</name>
</gene>
<proteinExistence type="predicted"/>
<evidence type="ECO:0000313" key="3">
    <source>
        <dbReference type="Proteomes" id="UP001328107"/>
    </source>
</evidence>
<name>A0AAN5HYB4_9BILA</name>
<keyword evidence="3" id="KW-1185">Reference proteome</keyword>
<dbReference type="Proteomes" id="UP001328107">
    <property type="component" value="Unassembled WGS sequence"/>
</dbReference>
<feature type="signal peptide" evidence="1">
    <location>
        <begin position="1"/>
        <end position="18"/>
    </location>
</feature>
<evidence type="ECO:0008006" key="4">
    <source>
        <dbReference type="Google" id="ProtNLM"/>
    </source>
</evidence>
<dbReference type="EMBL" id="BTRK01000004">
    <property type="protein sequence ID" value="GMR44986.1"/>
    <property type="molecule type" value="Genomic_DNA"/>
</dbReference>
<protein>
    <recommendedName>
        <fullName evidence="4">Secreted protein</fullName>
    </recommendedName>
</protein>